<dbReference type="AlphaFoldDB" id="D7DX38"/>
<evidence type="ECO:0000256" key="11">
    <source>
        <dbReference type="ARBA" id="ARBA00033407"/>
    </source>
</evidence>
<evidence type="ECO:0000256" key="3">
    <source>
        <dbReference type="ARBA" id="ARBA00001907"/>
    </source>
</evidence>
<protein>
    <recommendedName>
        <fullName evidence="6">Phthiocerol/phthiodiolone dimycocerosyl transferase</fullName>
        <ecNumber evidence="5">2.3.1.282</ecNumber>
    </recommendedName>
    <alternativeName>
        <fullName evidence="11">Acyltransferase PapA5</fullName>
    </alternativeName>
    <alternativeName>
        <fullName evidence="9">Phthiocerol/phthiodiolone O-acyltransferase</fullName>
    </alternativeName>
    <alternativeName>
        <fullName evidence="10">Polyketide synthase-associated protein A5</fullName>
    </alternativeName>
</protein>
<proteinExistence type="inferred from homology"/>
<dbReference type="Pfam" id="PF00668">
    <property type="entry name" value="Condensation"/>
    <property type="match status" value="1"/>
</dbReference>
<keyword evidence="7 14" id="KW-0808">Transferase</keyword>
<gene>
    <name evidence="14" type="ordered locus">Aazo_4452</name>
</gene>
<evidence type="ECO:0000256" key="4">
    <source>
        <dbReference type="ARBA" id="ARBA00006558"/>
    </source>
</evidence>
<dbReference type="PANTHER" id="PTHR28037:SF1">
    <property type="entry name" value="ALCOHOL O-ACETYLTRANSFERASE 1-RELATED"/>
    <property type="match status" value="1"/>
</dbReference>
<dbReference type="InterPro" id="IPR031641">
    <property type="entry name" value="PapA_C"/>
</dbReference>
<dbReference type="Gene3D" id="3.30.559.10">
    <property type="entry name" value="Chloramphenicol acetyltransferase-like domain"/>
    <property type="match status" value="1"/>
</dbReference>
<keyword evidence="8" id="KW-0012">Acyltransferase</keyword>
<dbReference type="EC" id="2.3.1.282" evidence="5"/>
<dbReference type="OrthoDB" id="863140at2"/>
<evidence type="ECO:0000256" key="7">
    <source>
        <dbReference type="ARBA" id="ARBA00022679"/>
    </source>
</evidence>
<dbReference type="InterPro" id="IPR052058">
    <property type="entry name" value="Alcohol_O-acetyltransferase"/>
</dbReference>
<dbReference type="Proteomes" id="UP000001511">
    <property type="component" value="Chromosome"/>
</dbReference>
<evidence type="ECO:0000313" key="14">
    <source>
        <dbReference type="EMBL" id="ADI65757.1"/>
    </source>
</evidence>
<dbReference type="eggNOG" id="COG1020">
    <property type="taxonomic scope" value="Bacteria"/>
</dbReference>
<dbReference type="HOGENOM" id="CLU_048554_0_0_3"/>
<reference evidence="14 15" key="1">
    <citation type="journal article" date="2010" name="PLoS ONE">
        <title>Genome erosion in a nitrogen-fixing vertically transmitted endosymbiotic multicellular cyanobacterium.</title>
        <authorList>
            <person name="Ran L."/>
            <person name="Larsson J."/>
            <person name="Vigil-Stenman T."/>
            <person name="Nylander J.A."/>
            <person name="Ininbergs K."/>
            <person name="Zheng W.W."/>
            <person name="Lapidus A."/>
            <person name="Lowry S."/>
            <person name="Haselkorn R."/>
            <person name="Bergman B."/>
        </authorList>
    </citation>
    <scope>NUCLEOTIDE SEQUENCE [LARGE SCALE GENOMIC DNA]</scope>
    <source>
        <strain evidence="14 15">0708</strain>
    </source>
</reference>
<dbReference type="RefSeq" id="WP_013192767.1">
    <property type="nucleotide sequence ID" value="NC_014248.1"/>
</dbReference>
<dbReference type="GO" id="GO:0008610">
    <property type="term" value="P:lipid biosynthetic process"/>
    <property type="evidence" value="ECO:0007669"/>
    <property type="project" value="UniProtKB-ARBA"/>
</dbReference>
<accession>D7DX38</accession>
<feature type="domain" description="Phthiocerol/phthiodiolone dimycocerosyl transferase C-terminal" evidence="13">
    <location>
        <begin position="223"/>
        <end position="385"/>
    </location>
</feature>
<evidence type="ECO:0000256" key="9">
    <source>
        <dbReference type="ARBA" id="ARBA00030465"/>
    </source>
</evidence>
<evidence type="ECO:0000256" key="1">
    <source>
        <dbReference type="ARBA" id="ARBA00000026"/>
    </source>
</evidence>
<dbReference type="InterPro" id="IPR001242">
    <property type="entry name" value="Condensation_dom"/>
</dbReference>
<comment type="similarity">
    <text evidence="4">Belongs to the acyltransferase PapA5 family.</text>
</comment>
<dbReference type="Gene3D" id="3.30.559.30">
    <property type="entry name" value="Nonribosomal peptide synthetase, condensation domain"/>
    <property type="match status" value="1"/>
</dbReference>
<keyword evidence="15" id="KW-1185">Reference proteome</keyword>
<name>D7DX38_NOSA0</name>
<dbReference type="SUPFAM" id="SSF52777">
    <property type="entry name" value="CoA-dependent acyltransferases"/>
    <property type="match status" value="2"/>
</dbReference>
<dbReference type="Pfam" id="PF16911">
    <property type="entry name" value="PapA_C"/>
    <property type="match status" value="1"/>
</dbReference>
<dbReference type="InterPro" id="IPR023213">
    <property type="entry name" value="CAT-like_dom_sf"/>
</dbReference>
<evidence type="ECO:0000256" key="8">
    <source>
        <dbReference type="ARBA" id="ARBA00023315"/>
    </source>
</evidence>
<dbReference type="GO" id="GO:0016746">
    <property type="term" value="F:acyltransferase activity"/>
    <property type="evidence" value="ECO:0007669"/>
    <property type="project" value="UniProtKB-KW"/>
</dbReference>
<sequence>MPDNRKLSSLEGAMEILNRRAKTWNIVTISRIKGNLQEAVLRQALHIIQYRHPRLNSCIIHFRNNFYFQTAGTNRIALKIVHDLPEKQWTQIVNQEMNQEIDSSKCLLRVVLVHILHESNLNYLITTIHHAISDGLSSIQLQSEILNYCQQISSGETVKPVTTLEPLPPIEKLLPKNTQGWIGKISNIIFLLKMGILKLYHQPKTLGFGKYTPIHKRQSELIHRQLDAELTQMFIQRCKEEETTIHSALCAVLMLTVTKEILQFQQKNMRVNCLSYLDLRKRVQPPISEENLAILATSLMGFYTIKTHTSFWELAREVKQNLEVNIKHGDIFNMILVAKHLINICLLFPQQVAATVSVSNLGRVNIPNAYGELELEEISFAGSHALYAGMFILHAATFREKMLLNFVFSQPGISRQAMEYLVDQTIDNILDISSDSLQLTGIYNNLV</sequence>
<evidence type="ECO:0000259" key="13">
    <source>
        <dbReference type="Pfam" id="PF16911"/>
    </source>
</evidence>
<evidence type="ECO:0000256" key="10">
    <source>
        <dbReference type="ARBA" id="ARBA00032317"/>
    </source>
</evidence>
<comment type="catalytic activity">
    <reaction evidence="3">
        <text>2 a mycocerosyl-[mycocerosic acid synthase] + a phthiodiolone = a dimycocerosyl phthiodiolone + 2 holo-[mycocerosic acid synthase].</text>
        <dbReference type="EC" id="2.3.1.282"/>
    </reaction>
</comment>
<organism evidence="14 15">
    <name type="scientific">Nostoc azollae (strain 0708)</name>
    <name type="common">Anabaena azollae (strain 0708)</name>
    <dbReference type="NCBI Taxonomy" id="551115"/>
    <lineage>
        <taxon>Bacteria</taxon>
        <taxon>Bacillati</taxon>
        <taxon>Cyanobacteriota</taxon>
        <taxon>Cyanophyceae</taxon>
        <taxon>Nostocales</taxon>
        <taxon>Nostocaceae</taxon>
        <taxon>Trichormus</taxon>
    </lineage>
</organism>
<comment type="catalytic activity">
    <reaction evidence="1">
        <text>2 a mycocerosyl-[mycocerosic acid synthase] + a phthiocerol = a dimycocerosyl phthiocerol + 2 holo-[mycocerosic acid synthase].</text>
        <dbReference type="EC" id="2.3.1.282"/>
    </reaction>
</comment>
<comment type="catalytic activity">
    <reaction evidence="2">
        <text>2 a mycocerosyl-[mycocerosic acid synthase] + a phenolphthiocerol = a dimycocerosyl phenolphthiocerol + 2 holo-[mycocerosic acid synthase].</text>
        <dbReference type="EC" id="2.3.1.282"/>
    </reaction>
</comment>
<dbReference type="PANTHER" id="PTHR28037">
    <property type="entry name" value="ALCOHOL O-ACETYLTRANSFERASE 1-RELATED"/>
    <property type="match status" value="1"/>
</dbReference>
<dbReference type="STRING" id="551115.Aazo_4452"/>
<evidence type="ECO:0000259" key="12">
    <source>
        <dbReference type="Pfam" id="PF00668"/>
    </source>
</evidence>
<evidence type="ECO:0000256" key="5">
    <source>
        <dbReference type="ARBA" id="ARBA00012866"/>
    </source>
</evidence>
<evidence type="ECO:0000256" key="2">
    <source>
        <dbReference type="ARBA" id="ARBA00000625"/>
    </source>
</evidence>
<dbReference type="KEGG" id="naz:Aazo_4452"/>
<feature type="domain" description="Condensation" evidence="12">
    <location>
        <begin position="15"/>
        <end position="159"/>
    </location>
</feature>
<dbReference type="EMBL" id="CP002059">
    <property type="protein sequence ID" value="ADI65757.1"/>
    <property type="molecule type" value="Genomic_DNA"/>
</dbReference>
<evidence type="ECO:0000313" key="15">
    <source>
        <dbReference type="Proteomes" id="UP000001511"/>
    </source>
</evidence>
<evidence type="ECO:0000256" key="6">
    <source>
        <dbReference type="ARBA" id="ARBA00013449"/>
    </source>
</evidence>